<keyword evidence="1" id="KW-0472">Membrane</keyword>
<keyword evidence="1" id="KW-1133">Transmembrane helix</keyword>
<keyword evidence="1" id="KW-0812">Transmembrane</keyword>
<dbReference type="RefSeq" id="WP_282218055.1">
    <property type="nucleotide sequence ID" value="NZ_CP118246.1"/>
</dbReference>
<evidence type="ECO:0000313" key="2">
    <source>
        <dbReference type="EMBL" id="WDR01645.1"/>
    </source>
</evidence>
<dbReference type="Proteomes" id="UP001220530">
    <property type="component" value="Chromosome"/>
</dbReference>
<organism evidence="2 3">
    <name type="scientific">Devosia algicola</name>
    <dbReference type="NCBI Taxonomy" id="3026418"/>
    <lineage>
        <taxon>Bacteria</taxon>
        <taxon>Pseudomonadati</taxon>
        <taxon>Pseudomonadota</taxon>
        <taxon>Alphaproteobacteria</taxon>
        <taxon>Hyphomicrobiales</taxon>
        <taxon>Devosiaceae</taxon>
        <taxon>Devosia</taxon>
    </lineage>
</organism>
<evidence type="ECO:0000313" key="3">
    <source>
        <dbReference type="Proteomes" id="UP001220530"/>
    </source>
</evidence>
<feature type="transmembrane region" description="Helical" evidence="1">
    <location>
        <begin position="105"/>
        <end position="124"/>
    </location>
</feature>
<accession>A0ABY7YKL6</accession>
<dbReference type="EMBL" id="CP118246">
    <property type="protein sequence ID" value="WDR01645.1"/>
    <property type="molecule type" value="Genomic_DNA"/>
</dbReference>
<name>A0ABY7YKL6_9HYPH</name>
<feature type="transmembrane region" description="Helical" evidence="1">
    <location>
        <begin position="48"/>
        <end position="72"/>
    </location>
</feature>
<evidence type="ECO:0000256" key="1">
    <source>
        <dbReference type="SAM" id="Phobius"/>
    </source>
</evidence>
<protein>
    <submittedName>
        <fullName evidence="2">DUF1761 domain-containing protein</fullName>
    </submittedName>
</protein>
<reference evidence="2 3" key="1">
    <citation type="submission" date="2023-02" db="EMBL/GenBank/DDBJ databases">
        <title>Devosia algicola sp. nov., isolated from the phycosphere of marine algae.</title>
        <authorList>
            <person name="Kim J.M."/>
            <person name="Lee J.K."/>
            <person name="Choi B.J."/>
            <person name="Bayburt H."/>
            <person name="Jeon C.O."/>
        </authorList>
    </citation>
    <scope>NUCLEOTIDE SEQUENCE [LARGE SCALE GENOMIC DNA]</scope>
    <source>
        <strain evidence="2 3">G20-9</strain>
    </source>
</reference>
<keyword evidence="3" id="KW-1185">Reference proteome</keyword>
<proteinExistence type="predicted"/>
<feature type="transmembrane region" description="Helical" evidence="1">
    <location>
        <begin position="7"/>
        <end position="28"/>
    </location>
</feature>
<dbReference type="Pfam" id="PF08570">
    <property type="entry name" value="DUF1761"/>
    <property type="match status" value="1"/>
</dbReference>
<gene>
    <name evidence="2" type="ORF">PSQ19_12855</name>
</gene>
<dbReference type="InterPro" id="IPR013879">
    <property type="entry name" value="DUF1761"/>
</dbReference>
<feature type="transmembrane region" description="Helical" evidence="1">
    <location>
        <begin position="79"/>
        <end position="99"/>
    </location>
</feature>
<sequence>MAEIVTNVNWMAVIVGTIVAFIVGWLWYSPMLFGKTWAAGNGVELGSAASMPIKAMVLQFVGLFLIAWFVGVTAVESRLLTFILAVIAFGVLQASGGLFAKKPQAVVLIDFGYLIAASVVMFLAQAIL</sequence>